<evidence type="ECO:0000313" key="5">
    <source>
        <dbReference type="EMBL" id="MFC6669257.1"/>
    </source>
</evidence>
<feature type="domain" description="HTH lysR-type" evidence="4">
    <location>
        <begin position="7"/>
        <end position="64"/>
    </location>
</feature>
<dbReference type="InterPro" id="IPR036388">
    <property type="entry name" value="WH-like_DNA-bd_sf"/>
</dbReference>
<dbReference type="Pfam" id="PF00126">
    <property type="entry name" value="HTH_1"/>
    <property type="match status" value="1"/>
</dbReference>
<reference evidence="6" key="1">
    <citation type="journal article" date="2019" name="Int. J. Syst. Evol. Microbiol.">
        <title>The Global Catalogue of Microorganisms (GCM) 10K type strain sequencing project: providing services to taxonomists for standard genome sequencing and annotation.</title>
        <authorList>
            <consortium name="The Broad Institute Genomics Platform"/>
            <consortium name="The Broad Institute Genome Sequencing Center for Infectious Disease"/>
            <person name="Wu L."/>
            <person name="Ma J."/>
        </authorList>
    </citation>
    <scope>NUCLEOTIDE SEQUENCE [LARGE SCALE GENOMIC DNA]</scope>
    <source>
        <strain evidence="6">NBRC 111756</strain>
    </source>
</reference>
<gene>
    <name evidence="5" type="ORF">ACFQDL_03450</name>
</gene>
<dbReference type="InterPro" id="IPR036390">
    <property type="entry name" value="WH_DNA-bd_sf"/>
</dbReference>
<dbReference type="RefSeq" id="WP_379907830.1">
    <property type="nucleotide sequence ID" value="NZ_JBHSWE010000001.1"/>
</dbReference>
<name>A0ABW1ZVN9_9GAMM</name>
<dbReference type="Gene3D" id="3.40.190.10">
    <property type="entry name" value="Periplasmic binding protein-like II"/>
    <property type="match status" value="1"/>
</dbReference>
<comment type="caution">
    <text evidence="5">The sequence shown here is derived from an EMBL/GenBank/DDBJ whole genome shotgun (WGS) entry which is preliminary data.</text>
</comment>
<accession>A0ABW1ZVN9</accession>
<dbReference type="PANTHER" id="PTHR30126">
    <property type="entry name" value="HTH-TYPE TRANSCRIPTIONAL REGULATOR"/>
    <property type="match status" value="1"/>
</dbReference>
<keyword evidence="6" id="KW-1185">Reference proteome</keyword>
<organism evidence="5 6">
    <name type="scientific">Marinobacterium aestuariivivens</name>
    <dbReference type="NCBI Taxonomy" id="1698799"/>
    <lineage>
        <taxon>Bacteria</taxon>
        <taxon>Pseudomonadati</taxon>
        <taxon>Pseudomonadota</taxon>
        <taxon>Gammaproteobacteria</taxon>
        <taxon>Oceanospirillales</taxon>
        <taxon>Oceanospirillaceae</taxon>
        <taxon>Marinobacterium</taxon>
    </lineage>
</organism>
<keyword evidence="2" id="KW-0805">Transcription regulation</keyword>
<proteinExistence type="inferred from homology"/>
<dbReference type="Proteomes" id="UP001596422">
    <property type="component" value="Unassembled WGS sequence"/>
</dbReference>
<evidence type="ECO:0000256" key="1">
    <source>
        <dbReference type="ARBA" id="ARBA00009437"/>
    </source>
</evidence>
<evidence type="ECO:0000313" key="6">
    <source>
        <dbReference type="Proteomes" id="UP001596422"/>
    </source>
</evidence>
<sequence>MHRLGDVDIRLLRVFKSVVECGGFSAAEVELNIGRSAISTHMADLEQRLGMRLCDRGRSGFALTEHGRKAYEQTLILLAALESFRTRMSACRDTLVGDLNLGVADSTLTDPGARLPQIVDSFRARGPEVYIGLQVASPNELERAVLDGRLHRRSCLSITACRASTTGRCTGNAPFSIAARPIRCSTLPRTGSIWTPWPATIS</sequence>
<evidence type="ECO:0000256" key="2">
    <source>
        <dbReference type="ARBA" id="ARBA00023015"/>
    </source>
</evidence>
<evidence type="ECO:0000256" key="3">
    <source>
        <dbReference type="ARBA" id="ARBA00023163"/>
    </source>
</evidence>
<keyword evidence="3" id="KW-0804">Transcription</keyword>
<comment type="similarity">
    <text evidence="1">Belongs to the LysR transcriptional regulatory family.</text>
</comment>
<protein>
    <submittedName>
        <fullName evidence="5">LysR family transcriptional regulator</fullName>
    </submittedName>
</protein>
<dbReference type="PROSITE" id="PS50931">
    <property type="entry name" value="HTH_LYSR"/>
    <property type="match status" value="1"/>
</dbReference>
<dbReference type="PANTHER" id="PTHR30126:SF98">
    <property type="entry name" value="HTH-TYPE TRANSCRIPTIONAL ACTIVATOR BAUR"/>
    <property type="match status" value="1"/>
</dbReference>
<dbReference type="EMBL" id="JBHSWE010000001">
    <property type="protein sequence ID" value="MFC6669257.1"/>
    <property type="molecule type" value="Genomic_DNA"/>
</dbReference>
<evidence type="ECO:0000259" key="4">
    <source>
        <dbReference type="PROSITE" id="PS50931"/>
    </source>
</evidence>
<dbReference type="InterPro" id="IPR000847">
    <property type="entry name" value="LysR_HTH_N"/>
</dbReference>
<dbReference type="Gene3D" id="1.10.10.10">
    <property type="entry name" value="Winged helix-like DNA-binding domain superfamily/Winged helix DNA-binding domain"/>
    <property type="match status" value="1"/>
</dbReference>
<dbReference type="SUPFAM" id="SSF46785">
    <property type="entry name" value="Winged helix' DNA-binding domain"/>
    <property type="match status" value="1"/>
</dbReference>